<dbReference type="SUPFAM" id="SSF51182">
    <property type="entry name" value="RmlC-like cupins"/>
    <property type="match status" value="1"/>
</dbReference>
<accession>A0A9X1DAW5</accession>
<dbReference type="InterPro" id="IPR009327">
    <property type="entry name" value="Cupin_DUF985"/>
</dbReference>
<keyword evidence="3" id="KW-1185">Reference proteome</keyword>
<dbReference type="InterPro" id="IPR011051">
    <property type="entry name" value="RmlC_Cupin_sf"/>
</dbReference>
<dbReference type="Gene3D" id="2.60.120.10">
    <property type="entry name" value="Jelly Rolls"/>
    <property type="match status" value="1"/>
</dbReference>
<evidence type="ECO:0000313" key="2">
    <source>
        <dbReference type="EMBL" id="MBT2186561.1"/>
    </source>
</evidence>
<reference evidence="2" key="1">
    <citation type="submission" date="2021-05" db="EMBL/GenBank/DDBJ databases">
        <title>Genome of Sphingobium sp. strain.</title>
        <authorList>
            <person name="Fan R."/>
        </authorList>
    </citation>
    <scope>NUCLEOTIDE SEQUENCE</scope>
    <source>
        <strain evidence="2">H33</strain>
    </source>
</reference>
<name>A0A9X1DAW5_9SPHN</name>
<dbReference type="InterPro" id="IPR014710">
    <property type="entry name" value="RmlC-like_jellyroll"/>
</dbReference>
<dbReference type="AlphaFoldDB" id="A0A9X1DAW5"/>
<dbReference type="Proteomes" id="UP001138757">
    <property type="component" value="Unassembled WGS sequence"/>
</dbReference>
<dbReference type="RefSeq" id="WP_214622322.1">
    <property type="nucleotide sequence ID" value="NZ_JAHGAW010000004.1"/>
</dbReference>
<sequence>MTDPQARALIERLDLRPHPEGGWYNETWRAQAASGDRPTATAIHFLLEKGQRSHWHRVDAAEIWLWHAGTSLLLSTAPGDAGPVSARRLGGDVLLGEMPQHIIAPHHWQAAEADRGWALVSCIVSPAFDFAGFVLAEPDWSPGEGRAPLQKL</sequence>
<dbReference type="InterPro" id="IPR039935">
    <property type="entry name" value="YML079W-like"/>
</dbReference>
<dbReference type="PANTHER" id="PTHR33387">
    <property type="entry name" value="RMLC-LIKE JELLY ROLL FOLD PROTEIN"/>
    <property type="match status" value="1"/>
</dbReference>
<feature type="domain" description="DUF985" evidence="1">
    <location>
        <begin position="8"/>
        <end position="135"/>
    </location>
</feature>
<gene>
    <name evidence="2" type="ORF">KK488_06320</name>
</gene>
<dbReference type="CDD" id="cd06121">
    <property type="entry name" value="cupin_YML079wp"/>
    <property type="match status" value="1"/>
</dbReference>
<dbReference type="Pfam" id="PF06172">
    <property type="entry name" value="Cupin_5"/>
    <property type="match status" value="1"/>
</dbReference>
<dbReference type="PANTHER" id="PTHR33387:SF3">
    <property type="entry name" value="DUF985 DOMAIN-CONTAINING PROTEIN"/>
    <property type="match status" value="1"/>
</dbReference>
<comment type="caution">
    <text evidence="2">The sequence shown here is derived from an EMBL/GenBank/DDBJ whole genome shotgun (WGS) entry which is preliminary data.</text>
</comment>
<evidence type="ECO:0000313" key="3">
    <source>
        <dbReference type="Proteomes" id="UP001138757"/>
    </source>
</evidence>
<evidence type="ECO:0000259" key="1">
    <source>
        <dbReference type="Pfam" id="PF06172"/>
    </source>
</evidence>
<organism evidence="2 3">
    <name type="scientific">Sphingobium nicotianae</name>
    <dbReference type="NCBI Taxonomy" id="2782607"/>
    <lineage>
        <taxon>Bacteria</taxon>
        <taxon>Pseudomonadati</taxon>
        <taxon>Pseudomonadota</taxon>
        <taxon>Alphaproteobacteria</taxon>
        <taxon>Sphingomonadales</taxon>
        <taxon>Sphingomonadaceae</taxon>
        <taxon>Sphingobium</taxon>
    </lineage>
</organism>
<protein>
    <submittedName>
        <fullName evidence="2">Cupin domain-containing protein</fullName>
    </submittedName>
</protein>
<proteinExistence type="predicted"/>
<dbReference type="EMBL" id="JAHGAW010000004">
    <property type="protein sequence ID" value="MBT2186561.1"/>
    <property type="molecule type" value="Genomic_DNA"/>
</dbReference>